<dbReference type="SUPFAM" id="SSF47699">
    <property type="entry name" value="Bifunctional inhibitor/lipid-transfer protein/seed storage 2S albumin"/>
    <property type="match status" value="1"/>
</dbReference>
<evidence type="ECO:0000256" key="5">
    <source>
        <dbReference type="ARBA" id="ARBA00023157"/>
    </source>
</evidence>
<keyword evidence="4 6" id="KW-0446">Lipid-binding</keyword>
<accession>A0A2P6Q2B9</accession>
<evidence type="ECO:0000256" key="6">
    <source>
        <dbReference type="RuleBase" id="RU000628"/>
    </source>
</evidence>
<evidence type="ECO:0000313" key="9">
    <source>
        <dbReference type="EMBL" id="PRQ28317.1"/>
    </source>
</evidence>
<feature type="signal peptide" evidence="7">
    <location>
        <begin position="1"/>
        <end position="20"/>
    </location>
</feature>
<evidence type="ECO:0000256" key="1">
    <source>
        <dbReference type="ARBA" id="ARBA00003211"/>
    </source>
</evidence>
<dbReference type="GO" id="GO:0006869">
    <property type="term" value="P:lipid transport"/>
    <property type="evidence" value="ECO:0007669"/>
    <property type="project" value="InterPro"/>
</dbReference>
<dbReference type="STRING" id="74649.A0A2P6Q2B9"/>
<dbReference type="GO" id="GO:0008289">
    <property type="term" value="F:lipid binding"/>
    <property type="evidence" value="ECO:0007669"/>
    <property type="project" value="UniProtKB-KW"/>
</dbReference>
<comment type="caution">
    <text evidence="9">The sequence shown here is derived from an EMBL/GenBank/DDBJ whole genome shotgun (WGS) entry which is preliminary data.</text>
</comment>
<keyword evidence="5" id="KW-1015">Disulfide bond</keyword>
<feature type="domain" description="Bifunctional inhibitor/plant lipid transfer protein/seed storage helical" evidence="8">
    <location>
        <begin position="27"/>
        <end position="114"/>
    </location>
</feature>
<dbReference type="PANTHER" id="PTHR33076">
    <property type="entry name" value="NON-SPECIFIC LIPID-TRANSFER PROTEIN 2-RELATED"/>
    <property type="match status" value="1"/>
</dbReference>
<gene>
    <name evidence="9" type="ORF">RchiOBHm_Chr5g0001761</name>
</gene>
<dbReference type="PRINTS" id="PR00382">
    <property type="entry name" value="LIPIDTRNSFER"/>
</dbReference>
<comment type="similarity">
    <text evidence="2 6">Belongs to the plant LTP family.</text>
</comment>
<evidence type="ECO:0000313" key="10">
    <source>
        <dbReference type="Proteomes" id="UP000238479"/>
    </source>
</evidence>
<dbReference type="Pfam" id="PF00234">
    <property type="entry name" value="Tryp_alpha_amyl"/>
    <property type="match status" value="1"/>
</dbReference>
<dbReference type="InterPro" id="IPR016140">
    <property type="entry name" value="Bifunc_inhib/LTP/seed_store"/>
</dbReference>
<dbReference type="InterPro" id="IPR036312">
    <property type="entry name" value="Bifun_inhib/LTP/seed_sf"/>
</dbReference>
<evidence type="ECO:0000256" key="7">
    <source>
        <dbReference type="SAM" id="SignalP"/>
    </source>
</evidence>
<reference evidence="9 10" key="1">
    <citation type="journal article" date="2018" name="Nat. Genet.">
        <title>The Rosa genome provides new insights in the design of modern roses.</title>
        <authorList>
            <person name="Bendahmane M."/>
        </authorList>
    </citation>
    <scope>NUCLEOTIDE SEQUENCE [LARGE SCALE GENOMIC DNA]</scope>
    <source>
        <strain evidence="10">cv. Old Blush</strain>
    </source>
</reference>
<evidence type="ECO:0000256" key="3">
    <source>
        <dbReference type="ARBA" id="ARBA00022448"/>
    </source>
</evidence>
<dbReference type="OMA" id="QMPINLE"/>
<dbReference type="EMBL" id="PDCK01000043">
    <property type="protein sequence ID" value="PRQ28317.1"/>
    <property type="molecule type" value="Genomic_DNA"/>
</dbReference>
<keyword evidence="7" id="KW-0732">Signal</keyword>
<dbReference type="CDD" id="cd01960">
    <property type="entry name" value="nsLTP1"/>
    <property type="match status" value="1"/>
</dbReference>
<evidence type="ECO:0000259" key="8">
    <source>
        <dbReference type="SMART" id="SM00499"/>
    </source>
</evidence>
<feature type="chain" id="PRO_5015192353" description="Non-specific lipid-transfer protein" evidence="7">
    <location>
        <begin position="21"/>
        <end position="116"/>
    </location>
</feature>
<evidence type="ECO:0000256" key="4">
    <source>
        <dbReference type="ARBA" id="ARBA00023121"/>
    </source>
</evidence>
<dbReference type="SMART" id="SM00499">
    <property type="entry name" value="AAI"/>
    <property type="match status" value="1"/>
</dbReference>
<dbReference type="InterPro" id="IPR000528">
    <property type="entry name" value="Plant_nsLTP"/>
</dbReference>
<evidence type="ECO:0000256" key="2">
    <source>
        <dbReference type="ARBA" id="ARBA00009748"/>
    </source>
</evidence>
<organism evidence="9 10">
    <name type="scientific">Rosa chinensis</name>
    <name type="common">China rose</name>
    <dbReference type="NCBI Taxonomy" id="74649"/>
    <lineage>
        <taxon>Eukaryota</taxon>
        <taxon>Viridiplantae</taxon>
        <taxon>Streptophyta</taxon>
        <taxon>Embryophyta</taxon>
        <taxon>Tracheophyta</taxon>
        <taxon>Spermatophyta</taxon>
        <taxon>Magnoliopsida</taxon>
        <taxon>eudicotyledons</taxon>
        <taxon>Gunneridae</taxon>
        <taxon>Pentapetalae</taxon>
        <taxon>rosids</taxon>
        <taxon>fabids</taxon>
        <taxon>Rosales</taxon>
        <taxon>Rosaceae</taxon>
        <taxon>Rosoideae</taxon>
        <taxon>Rosoideae incertae sedis</taxon>
        <taxon>Rosa</taxon>
    </lineage>
</organism>
<keyword evidence="3 6" id="KW-0813">Transport</keyword>
<dbReference type="Proteomes" id="UP000238479">
    <property type="component" value="Chromosome 5"/>
</dbReference>
<name>A0A2P6Q2B9_ROSCH</name>
<dbReference type="AlphaFoldDB" id="A0A2P6Q2B9"/>
<dbReference type="Gramene" id="PRQ28317">
    <property type="protein sequence ID" value="PRQ28317"/>
    <property type="gene ID" value="RchiOBHm_Chr5g0001761"/>
</dbReference>
<sequence length="116" mass="12019">MEKKMMTFAGLVIMVVVLNACPAIGGCDEALVELLPCATFVLGPGVGEPPSLCCAGLKHVVAGADTSEKRRSLCQCLKEKAVGAGVKVDPEKLKHVTDACGVKIPIPIDPNVDCST</sequence>
<dbReference type="Gene3D" id="1.10.110.10">
    <property type="entry name" value="Plant lipid-transfer and hydrophobic proteins"/>
    <property type="match status" value="1"/>
</dbReference>
<dbReference type="PROSITE" id="PS51257">
    <property type="entry name" value="PROKAR_LIPOPROTEIN"/>
    <property type="match status" value="1"/>
</dbReference>
<proteinExistence type="inferred from homology"/>
<comment type="function">
    <text evidence="1 6">Plant non-specific lipid-transfer proteins transfer phospholipids as well as galactolipids across membranes. May play a role in wax or cutin deposition in the cell walls of expanding epidermal cells and certain secretory tissues.</text>
</comment>
<protein>
    <recommendedName>
        <fullName evidence="6">Non-specific lipid-transfer protein</fullName>
    </recommendedName>
</protein>
<keyword evidence="10" id="KW-1185">Reference proteome</keyword>